<dbReference type="Pfam" id="PF03602">
    <property type="entry name" value="Cons_hypoth95"/>
    <property type="match status" value="1"/>
</dbReference>
<dbReference type="GO" id="GO:0052913">
    <property type="term" value="F:16S rRNA (guanine(966)-N(2))-methyltransferase activity"/>
    <property type="evidence" value="ECO:0007669"/>
    <property type="project" value="UniProtKB-EC"/>
</dbReference>
<dbReference type="Proteomes" id="UP000675664">
    <property type="component" value="Unassembled WGS sequence"/>
</dbReference>
<keyword evidence="4" id="KW-1185">Reference proteome</keyword>
<dbReference type="EC" id="2.1.1.171" evidence="3"/>
<keyword evidence="1 3" id="KW-0489">Methyltransferase</keyword>
<proteinExistence type="predicted"/>
<dbReference type="SUPFAM" id="SSF53335">
    <property type="entry name" value="S-adenosyl-L-methionine-dependent methyltransferases"/>
    <property type="match status" value="1"/>
</dbReference>
<dbReference type="PANTHER" id="PTHR43542:SF1">
    <property type="entry name" value="METHYLTRANSFERASE"/>
    <property type="match status" value="1"/>
</dbReference>
<dbReference type="PIRSF" id="PIRSF004553">
    <property type="entry name" value="CHP00095"/>
    <property type="match status" value="1"/>
</dbReference>
<dbReference type="AlphaFoldDB" id="A0A8J7VWW8"/>
<evidence type="ECO:0000313" key="3">
    <source>
        <dbReference type="EMBL" id="MBR0596532.1"/>
    </source>
</evidence>
<dbReference type="RefSeq" id="WP_227016657.1">
    <property type="nucleotide sequence ID" value="NZ_JAGSND010000001.1"/>
</dbReference>
<dbReference type="InterPro" id="IPR002052">
    <property type="entry name" value="DNA_methylase_N6_adenine_CS"/>
</dbReference>
<reference evidence="3" key="1">
    <citation type="submission" date="2021-04" db="EMBL/GenBank/DDBJ databases">
        <title>Sinoanaerobacter chloroacetimidivorans sp. nov., an obligate anaerobic bacterium isolated from anaerobic sludge.</title>
        <authorList>
            <person name="Bao Y."/>
        </authorList>
    </citation>
    <scope>NUCLEOTIDE SEQUENCE</scope>
    <source>
        <strain evidence="3">BAD-6</strain>
    </source>
</reference>
<keyword evidence="2 3" id="KW-0808">Transferase</keyword>
<organism evidence="3 4">
    <name type="scientific">Sinanaerobacter chloroacetimidivorans</name>
    <dbReference type="NCBI Taxonomy" id="2818044"/>
    <lineage>
        <taxon>Bacteria</taxon>
        <taxon>Bacillati</taxon>
        <taxon>Bacillota</taxon>
        <taxon>Clostridia</taxon>
        <taxon>Peptostreptococcales</taxon>
        <taxon>Anaerovoracaceae</taxon>
        <taxon>Sinanaerobacter</taxon>
    </lineage>
</organism>
<dbReference type="CDD" id="cd02440">
    <property type="entry name" value="AdoMet_MTases"/>
    <property type="match status" value="1"/>
</dbReference>
<dbReference type="NCBIfam" id="TIGR00095">
    <property type="entry name" value="16S rRNA (guanine(966)-N(2))-methyltransferase RsmD"/>
    <property type="match status" value="1"/>
</dbReference>
<reference evidence="3" key="2">
    <citation type="submission" date="2021-04" db="EMBL/GenBank/DDBJ databases">
        <authorList>
            <person name="Liu J."/>
        </authorList>
    </citation>
    <scope>NUCLEOTIDE SEQUENCE</scope>
    <source>
        <strain evidence="3">BAD-6</strain>
    </source>
</reference>
<evidence type="ECO:0000313" key="4">
    <source>
        <dbReference type="Proteomes" id="UP000675664"/>
    </source>
</evidence>
<accession>A0A8J7VWW8</accession>
<dbReference type="EMBL" id="JAGSND010000001">
    <property type="protein sequence ID" value="MBR0596532.1"/>
    <property type="molecule type" value="Genomic_DNA"/>
</dbReference>
<gene>
    <name evidence="3" type="primary">rsmD</name>
    <name evidence="3" type="ORF">KCX82_01465</name>
</gene>
<evidence type="ECO:0000256" key="2">
    <source>
        <dbReference type="ARBA" id="ARBA00022679"/>
    </source>
</evidence>
<dbReference type="InterPro" id="IPR029063">
    <property type="entry name" value="SAM-dependent_MTases_sf"/>
</dbReference>
<dbReference type="GO" id="GO:0003676">
    <property type="term" value="F:nucleic acid binding"/>
    <property type="evidence" value="ECO:0007669"/>
    <property type="project" value="InterPro"/>
</dbReference>
<dbReference type="Gene3D" id="3.40.50.150">
    <property type="entry name" value="Vaccinia Virus protein VP39"/>
    <property type="match status" value="1"/>
</dbReference>
<dbReference type="InterPro" id="IPR004398">
    <property type="entry name" value="RNA_MeTrfase_RsmD"/>
</dbReference>
<comment type="caution">
    <text evidence="3">The sequence shown here is derived from an EMBL/GenBank/DDBJ whole genome shotgun (WGS) entry which is preliminary data.</text>
</comment>
<sequence length="183" mass="20636">MRIIAGELKGRKLFTPNVNTIRPTSDKVKESIFSMIAEYLEDAIVIDLFSGTGNLGLEAISRGASRCYFGDKSKESLDLTLKNIAHCKVQDRSILFHGDFEKVLARIQEKADIIFLDPPYRDGLLDKCSNQIHEMSILKEDGIIVAEHGADEQLPEIVYGFRKIKERRYGTIAISIYAVNLEE</sequence>
<name>A0A8J7VWW8_9FIRM</name>
<evidence type="ECO:0000256" key="1">
    <source>
        <dbReference type="ARBA" id="ARBA00022603"/>
    </source>
</evidence>
<dbReference type="PROSITE" id="PS00092">
    <property type="entry name" value="N6_MTASE"/>
    <property type="match status" value="1"/>
</dbReference>
<dbReference type="PANTHER" id="PTHR43542">
    <property type="entry name" value="METHYLTRANSFERASE"/>
    <property type="match status" value="1"/>
</dbReference>
<protein>
    <submittedName>
        <fullName evidence="3">16S rRNA (Guanine(966)-N(2))-methyltransferase RsmD</fullName>
        <ecNumber evidence="3">2.1.1.171</ecNumber>
    </submittedName>
</protein>